<reference evidence="2 3" key="1">
    <citation type="submission" date="2016-10" db="EMBL/GenBank/DDBJ databases">
        <authorList>
            <person name="de Groot N.N."/>
        </authorList>
    </citation>
    <scope>NUCLEOTIDE SEQUENCE [LARGE SCALE GENOMIC DNA]</scope>
    <source>
        <strain evidence="2 3">ATCC 51969</strain>
    </source>
</reference>
<dbReference type="Proteomes" id="UP000183129">
    <property type="component" value="Unassembled WGS sequence"/>
</dbReference>
<feature type="region of interest" description="Disordered" evidence="1">
    <location>
        <begin position="333"/>
        <end position="359"/>
    </location>
</feature>
<protein>
    <submittedName>
        <fullName evidence="2">Uncharacterized protein</fullName>
    </submittedName>
</protein>
<gene>
    <name evidence="2" type="ORF">SAMN03003324_00730</name>
</gene>
<name>A0A1I2B529_9SPHI</name>
<dbReference type="AlphaFoldDB" id="A0A1I2B529"/>
<dbReference type="EMBL" id="FONS01000001">
    <property type="protein sequence ID" value="SFE51186.1"/>
    <property type="molecule type" value="Genomic_DNA"/>
</dbReference>
<evidence type="ECO:0000313" key="2">
    <source>
        <dbReference type="EMBL" id="SFE51186.1"/>
    </source>
</evidence>
<evidence type="ECO:0000256" key="1">
    <source>
        <dbReference type="SAM" id="MobiDB-lite"/>
    </source>
</evidence>
<organism evidence="2 3">
    <name type="scientific">Pedobacter antarcticus</name>
    <dbReference type="NCBI Taxonomy" id="34086"/>
    <lineage>
        <taxon>Bacteria</taxon>
        <taxon>Pseudomonadati</taxon>
        <taxon>Bacteroidota</taxon>
        <taxon>Sphingobacteriia</taxon>
        <taxon>Sphingobacteriales</taxon>
        <taxon>Sphingobacteriaceae</taxon>
        <taxon>Pedobacter</taxon>
    </lineage>
</organism>
<feature type="compositionally biased region" description="Polar residues" evidence="1">
    <location>
        <begin position="342"/>
        <end position="351"/>
    </location>
</feature>
<dbReference type="RefSeq" id="WP_051759845.1">
    <property type="nucleotide sequence ID" value="NZ_FONS01000001.1"/>
</dbReference>
<proteinExistence type="predicted"/>
<accession>A0A1I2B529</accession>
<sequence length="359" mass="42244">MIKKDDPDYILEEYRGHIIASHKNNVPEKSTDNLIITYRKEDFPEYGYIVGLDDSKMSGRRKAFPHNMDDAKGYIDWLERKPEIEIDGTKYLFDINQLALVEKDRPEERKLFFDEMKDYGTHYEFVYNRNSKRLDAERTENGIDAYITGKHSFAIITVPRMGDIDPTGMSSKYNCSLDYIRQNSDLDIMIKEAYDMRVNKGMLPTIEIEEHTFYVDLRMDKLRPKDDFLSNGIGFSQIEDYFNDTTEKYVIPYNPQKKELGEIDYETITKIPKDLVVVEIPSEIKMDPIGWNRLHGFDLKDGLRETGLQMNFTAKQAKWEDIYVPQKIKENLAQLKREKQQNKPIKTSQHQQSKKGRKM</sequence>
<evidence type="ECO:0000313" key="3">
    <source>
        <dbReference type="Proteomes" id="UP000183129"/>
    </source>
</evidence>